<evidence type="ECO:0000313" key="3">
    <source>
        <dbReference type="Proteomes" id="UP000317043"/>
    </source>
</evidence>
<dbReference type="PROSITE" id="PS51819">
    <property type="entry name" value="VOC"/>
    <property type="match status" value="1"/>
</dbReference>
<dbReference type="OrthoDB" id="333547at2"/>
<dbReference type="Gene3D" id="3.10.180.10">
    <property type="entry name" value="2,3-Dihydroxybiphenyl 1,2-Dioxygenase, domain 1"/>
    <property type="match status" value="1"/>
</dbReference>
<feature type="domain" description="VOC" evidence="1">
    <location>
        <begin position="1"/>
        <end position="116"/>
    </location>
</feature>
<dbReference type="RefSeq" id="WP_142044012.1">
    <property type="nucleotide sequence ID" value="NZ_JBHTGS010000002.1"/>
</dbReference>
<dbReference type="AlphaFoldDB" id="A0A543B2H4"/>
<dbReference type="CDD" id="cd06587">
    <property type="entry name" value="VOC"/>
    <property type="match status" value="1"/>
</dbReference>
<comment type="caution">
    <text evidence="2">The sequence shown here is derived from an EMBL/GenBank/DDBJ whole genome shotgun (WGS) entry which is preliminary data.</text>
</comment>
<dbReference type="InterPro" id="IPR037523">
    <property type="entry name" value="VOC_core"/>
</dbReference>
<dbReference type="InParanoid" id="A0A543B2H4"/>
<keyword evidence="3" id="KW-1185">Reference proteome</keyword>
<gene>
    <name evidence="2" type="ORF">FB566_4622</name>
</gene>
<organism evidence="2 3">
    <name type="scientific">Stackebrandtia endophytica</name>
    <dbReference type="NCBI Taxonomy" id="1496996"/>
    <lineage>
        <taxon>Bacteria</taxon>
        <taxon>Bacillati</taxon>
        <taxon>Actinomycetota</taxon>
        <taxon>Actinomycetes</taxon>
        <taxon>Glycomycetales</taxon>
        <taxon>Glycomycetaceae</taxon>
        <taxon>Stackebrandtia</taxon>
    </lineage>
</organism>
<reference evidence="2 3" key="1">
    <citation type="submission" date="2019-06" db="EMBL/GenBank/DDBJ databases">
        <title>Sequencing the genomes of 1000 actinobacteria strains.</title>
        <authorList>
            <person name="Klenk H.-P."/>
        </authorList>
    </citation>
    <scope>NUCLEOTIDE SEQUENCE [LARGE SCALE GENOMIC DNA]</scope>
    <source>
        <strain evidence="2 3">DSM 45928</strain>
    </source>
</reference>
<dbReference type="InterPro" id="IPR029068">
    <property type="entry name" value="Glyas_Bleomycin-R_OHBP_Dase"/>
</dbReference>
<proteinExistence type="predicted"/>
<keyword evidence="2" id="KW-0560">Oxidoreductase</keyword>
<dbReference type="InterPro" id="IPR004360">
    <property type="entry name" value="Glyas_Fos-R_dOase_dom"/>
</dbReference>
<evidence type="ECO:0000259" key="1">
    <source>
        <dbReference type="PROSITE" id="PS51819"/>
    </source>
</evidence>
<dbReference type="Pfam" id="PF00903">
    <property type="entry name" value="Glyoxalase"/>
    <property type="match status" value="1"/>
</dbReference>
<keyword evidence="2" id="KW-0223">Dioxygenase</keyword>
<dbReference type="Proteomes" id="UP000317043">
    <property type="component" value="Unassembled WGS sequence"/>
</dbReference>
<dbReference type="GO" id="GO:0051213">
    <property type="term" value="F:dioxygenase activity"/>
    <property type="evidence" value="ECO:0007669"/>
    <property type="project" value="UniProtKB-KW"/>
</dbReference>
<protein>
    <submittedName>
        <fullName evidence="2">Glyoxalase/bleomycin resistance protein/dioxygenase superfamily protein</fullName>
    </submittedName>
</protein>
<accession>A0A543B2H4</accession>
<dbReference type="SUPFAM" id="SSF54593">
    <property type="entry name" value="Glyoxalase/Bleomycin resistance protein/Dihydroxybiphenyl dioxygenase"/>
    <property type="match status" value="1"/>
</dbReference>
<evidence type="ECO:0000313" key="2">
    <source>
        <dbReference type="EMBL" id="TQL79021.1"/>
    </source>
</evidence>
<sequence length="116" mass="12367">MTHIGSAFLPVSDPEAAAKWYSGTFGWQVLSIEDHAAVLQTSGSAKLTLMGPKSGISAQPGLAWAPFNLIAADLDELRERLNQIGGDVGEVNGDDETCFWFTAKDSDGNTLLIADR</sequence>
<name>A0A543B2H4_9ACTN</name>
<dbReference type="EMBL" id="VFOW01000001">
    <property type="protein sequence ID" value="TQL79021.1"/>
    <property type="molecule type" value="Genomic_DNA"/>
</dbReference>